<reference evidence="1" key="1">
    <citation type="journal article" date="2021" name="New Phytol.">
        <title>Evolutionary innovations through gain and loss of genes in the ectomycorrhizal Boletales.</title>
        <authorList>
            <person name="Wu G."/>
            <person name="Miyauchi S."/>
            <person name="Morin E."/>
            <person name="Kuo A."/>
            <person name="Drula E."/>
            <person name="Varga T."/>
            <person name="Kohler A."/>
            <person name="Feng B."/>
            <person name="Cao Y."/>
            <person name="Lipzen A."/>
            <person name="Daum C."/>
            <person name="Hundley H."/>
            <person name="Pangilinan J."/>
            <person name="Johnson J."/>
            <person name="Barry K."/>
            <person name="LaButti K."/>
            <person name="Ng V."/>
            <person name="Ahrendt S."/>
            <person name="Min B."/>
            <person name="Choi I.G."/>
            <person name="Park H."/>
            <person name="Plett J.M."/>
            <person name="Magnuson J."/>
            <person name="Spatafora J.W."/>
            <person name="Nagy L.G."/>
            <person name="Henrissat B."/>
            <person name="Grigoriev I.V."/>
            <person name="Yang Z.L."/>
            <person name="Xu J."/>
            <person name="Martin F.M."/>
        </authorList>
    </citation>
    <scope>NUCLEOTIDE SEQUENCE</scope>
    <source>
        <strain evidence="1">KUC20120723A-06</strain>
    </source>
</reference>
<dbReference type="EMBL" id="MU266357">
    <property type="protein sequence ID" value="KAH7928125.1"/>
    <property type="molecule type" value="Genomic_DNA"/>
</dbReference>
<feature type="non-terminal residue" evidence="1">
    <location>
        <position position="1"/>
    </location>
</feature>
<comment type="caution">
    <text evidence="1">The sequence shown here is derived from an EMBL/GenBank/DDBJ whole genome shotgun (WGS) entry which is preliminary data.</text>
</comment>
<dbReference type="Proteomes" id="UP000790709">
    <property type="component" value="Unassembled WGS sequence"/>
</dbReference>
<feature type="non-terminal residue" evidence="1">
    <location>
        <position position="60"/>
    </location>
</feature>
<organism evidence="1 2">
    <name type="scientific">Leucogyrophana mollusca</name>
    <dbReference type="NCBI Taxonomy" id="85980"/>
    <lineage>
        <taxon>Eukaryota</taxon>
        <taxon>Fungi</taxon>
        <taxon>Dikarya</taxon>
        <taxon>Basidiomycota</taxon>
        <taxon>Agaricomycotina</taxon>
        <taxon>Agaricomycetes</taxon>
        <taxon>Agaricomycetidae</taxon>
        <taxon>Boletales</taxon>
        <taxon>Boletales incertae sedis</taxon>
        <taxon>Leucogyrophana</taxon>
    </lineage>
</organism>
<evidence type="ECO:0000313" key="1">
    <source>
        <dbReference type="EMBL" id="KAH7928125.1"/>
    </source>
</evidence>
<name>A0ACB8BQE4_9AGAM</name>
<accession>A0ACB8BQE4</accession>
<protein>
    <submittedName>
        <fullName evidence="1">Ankyrin</fullName>
    </submittedName>
</protein>
<sequence length="60" mass="6341">GSIRITEHLIDKGAEVNQPDGSRWTPLHIAVSAGHTEVVEALVGAGANVNQKNDKDITPL</sequence>
<evidence type="ECO:0000313" key="2">
    <source>
        <dbReference type="Proteomes" id="UP000790709"/>
    </source>
</evidence>
<proteinExistence type="predicted"/>
<keyword evidence="2" id="KW-1185">Reference proteome</keyword>
<gene>
    <name evidence="1" type="ORF">BV22DRAFT_995188</name>
</gene>